<feature type="transmembrane region" description="Helical" evidence="2">
    <location>
        <begin position="435"/>
        <end position="454"/>
    </location>
</feature>
<accession>A0A517SPR9</accession>
<keyword evidence="5" id="KW-1185">Reference proteome</keyword>
<organism evidence="4 5">
    <name type="scientific">Stieleria bergensis</name>
    <dbReference type="NCBI Taxonomy" id="2528025"/>
    <lineage>
        <taxon>Bacteria</taxon>
        <taxon>Pseudomonadati</taxon>
        <taxon>Planctomycetota</taxon>
        <taxon>Planctomycetia</taxon>
        <taxon>Pirellulales</taxon>
        <taxon>Pirellulaceae</taxon>
        <taxon>Stieleria</taxon>
    </lineage>
</organism>
<sequence length="803" mass="87041" precursor="true">MIPLFTRSICLVFALAFAGIAFAQQPETQSKRAVSDSQGVVVGIEGHYRLGHLTAIRMSSKDQASKDWQRGQLRIVTRDGDGNDVSYSSYPPFDVAVDAGRELGYVAVGVEAAPLALHAAGSNGDSDSDEASASDLSSSAEQVVVQTRFPEAGNPLRGPALIPSQTPWVVSIGDPLGIDKLGTSNVMVDKLGSVAVTNVQSAASLPWSAVGYSGVDMVLINSSGLGILQQMKPAQHEALFRWIGQGGRVMVCLGQYAPELLKVAPWIGDAIGLSDLRMDRYDPADFESFTVSSTRLSEFQGVRLPKKRGRMLVSGKTTRRVSAPLVASYVYGFGVLTAITADFDRAPFDTWPERLQCLTRISGDLLDVDNQDGLSKLNTSQSFDDLAGQMRSTLEQFPIKASVSFAFLSLIVLVLVALIGPLDYLLINRFFGRPLLGWLTFPLVCVVLSGLLLFQARPRLATQTSGAGESPSDNQGNVQGDIPVDAQSESLRANQLQITDFDLVQGQGRSLVWSSIYTHQARQIDVGFRQRADYETVTRSVSGPSSASDQADVAPAVAESMAYPFGFVGRPFGGIPLSTDAIGFPRYGVNVSSDADLRQITSSLTGLVLAPRSSKSVISQTAFQTKVDPSLEITRRPQSEILRGTLTNPLPVDLVDAVLVYGNVAYKLPTRILAGQGIPGLEELRRKNYRWQLTQQSSQGEEGMQTEAWKAGDFNHPTRVAEMLMFYDLIGGELYTGLRDDVLSRWDASSLLAGDRCLLIGRTEQPVYDLHIKDHSQSESLIPAGQTISFVRIVLPVRETRLD</sequence>
<dbReference type="RefSeq" id="WP_145269062.1">
    <property type="nucleotide sequence ID" value="NZ_CP036272.1"/>
</dbReference>
<dbReference type="AlphaFoldDB" id="A0A517SPR9"/>
<evidence type="ECO:0000313" key="5">
    <source>
        <dbReference type="Proteomes" id="UP000315003"/>
    </source>
</evidence>
<dbReference type="Proteomes" id="UP000315003">
    <property type="component" value="Chromosome"/>
</dbReference>
<reference evidence="4 5" key="1">
    <citation type="submission" date="2019-02" db="EMBL/GenBank/DDBJ databases">
        <title>Deep-cultivation of Planctomycetes and their phenomic and genomic characterization uncovers novel biology.</title>
        <authorList>
            <person name="Wiegand S."/>
            <person name="Jogler M."/>
            <person name="Boedeker C."/>
            <person name="Pinto D."/>
            <person name="Vollmers J."/>
            <person name="Rivas-Marin E."/>
            <person name="Kohn T."/>
            <person name="Peeters S.H."/>
            <person name="Heuer A."/>
            <person name="Rast P."/>
            <person name="Oberbeckmann S."/>
            <person name="Bunk B."/>
            <person name="Jeske O."/>
            <person name="Meyerdierks A."/>
            <person name="Storesund J.E."/>
            <person name="Kallscheuer N."/>
            <person name="Luecker S."/>
            <person name="Lage O.M."/>
            <person name="Pohl T."/>
            <person name="Merkel B.J."/>
            <person name="Hornburger P."/>
            <person name="Mueller R.-W."/>
            <person name="Bruemmer F."/>
            <person name="Labrenz M."/>
            <person name="Spormann A.M."/>
            <person name="Op den Camp H."/>
            <person name="Overmann J."/>
            <person name="Amann R."/>
            <person name="Jetten M.S.M."/>
            <person name="Mascher T."/>
            <person name="Medema M.H."/>
            <person name="Devos D.P."/>
            <person name="Kaster A.-K."/>
            <person name="Ovreas L."/>
            <person name="Rohde M."/>
            <person name="Galperin M.Y."/>
            <person name="Jogler C."/>
        </authorList>
    </citation>
    <scope>NUCLEOTIDE SEQUENCE [LARGE SCALE GENOMIC DNA]</scope>
    <source>
        <strain evidence="4 5">SV_7m_r</strain>
    </source>
</reference>
<keyword evidence="2" id="KW-1133">Transmembrane helix</keyword>
<dbReference type="OrthoDB" id="267661at2"/>
<name>A0A517SPR9_9BACT</name>
<evidence type="ECO:0000313" key="4">
    <source>
        <dbReference type="EMBL" id="QDT58127.1"/>
    </source>
</evidence>
<evidence type="ECO:0000256" key="1">
    <source>
        <dbReference type="SAM" id="MobiDB-lite"/>
    </source>
</evidence>
<proteinExistence type="predicted"/>
<protein>
    <submittedName>
        <fullName evidence="4">Uncharacterized protein</fullName>
    </submittedName>
</protein>
<feature type="region of interest" description="Disordered" evidence="1">
    <location>
        <begin position="463"/>
        <end position="482"/>
    </location>
</feature>
<feature type="compositionally biased region" description="Polar residues" evidence="1">
    <location>
        <begin position="463"/>
        <end position="478"/>
    </location>
</feature>
<keyword evidence="2" id="KW-0812">Transmembrane</keyword>
<keyword evidence="3" id="KW-0732">Signal</keyword>
<feature type="signal peptide" evidence="3">
    <location>
        <begin position="1"/>
        <end position="23"/>
    </location>
</feature>
<gene>
    <name evidence="4" type="ORF">SV7mr_06160</name>
</gene>
<keyword evidence="2" id="KW-0472">Membrane</keyword>
<evidence type="ECO:0000256" key="2">
    <source>
        <dbReference type="SAM" id="Phobius"/>
    </source>
</evidence>
<feature type="chain" id="PRO_5021815418" evidence="3">
    <location>
        <begin position="24"/>
        <end position="803"/>
    </location>
</feature>
<evidence type="ECO:0000256" key="3">
    <source>
        <dbReference type="SAM" id="SignalP"/>
    </source>
</evidence>
<dbReference type="EMBL" id="CP036272">
    <property type="protein sequence ID" value="QDT58127.1"/>
    <property type="molecule type" value="Genomic_DNA"/>
</dbReference>
<feature type="transmembrane region" description="Helical" evidence="2">
    <location>
        <begin position="405"/>
        <end position="426"/>
    </location>
</feature>